<evidence type="ECO:0000259" key="2">
    <source>
        <dbReference type="Pfam" id="PF03109"/>
    </source>
</evidence>
<reference evidence="3 4" key="1">
    <citation type="submission" date="2018-09" db="EMBL/GenBank/DDBJ databases">
        <title>A high-quality reference genome of wild soybean provides a powerful tool to mine soybean genomes.</title>
        <authorList>
            <person name="Xie M."/>
            <person name="Chung C.Y.L."/>
            <person name="Li M.-W."/>
            <person name="Wong F.-L."/>
            <person name="Chan T.-F."/>
            <person name="Lam H.-M."/>
        </authorList>
    </citation>
    <scope>NUCLEOTIDE SEQUENCE [LARGE SCALE GENOMIC DNA]</scope>
    <source>
        <strain evidence="4">cv. W05</strain>
        <tissue evidence="3">Hypocotyl of etiolated seedlings</tissue>
    </source>
</reference>
<comment type="caution">
    <text evidence="3">The sequence shown here is derived from an EMBL/GenBank/DDBJ whole genome shotgun (WGS) entry which is preliminary data.</text>
</comment>
<feature type="domain" description="ABC1 atypical kinase-like" evidence="2">
    <location>
        <begin position="252"/>
        <end position="293"/>
    </location>
</feature>
<proteinExistence type="inferred from homology"/>
<evidence type="ECO:0000313" key="4">
    <source>
        <dbReference type="Proteomes" id="UP000289340"/>
    </source>
</evidence>
<comment type="similarity">
    <text evidence="1">Belongs to the protein kinase superfamily. ADCK protein kinase family.</text>
</comment>
<dbReference type="GO" id="GO:1901031">
    <property type="term" value="P:regulation of response to reactive oxygen species"/>
    <property type="evidence" value="ECO:0007669"/>
    <property type="project" value="TreeGrafter"/>
</dbReference>
<evidence type="ECO:0000313" key="3">
    <source>
        <dbReference type="EMBL" id="RZC15990.1"/>
    </source>
</evidence>
<name>A0A445KYI3_GLYSO</name>
<dbReference type="GO" id="GO:0016301">
    <property type="term" value="F:kinase activity"/>
    <property type="evidence" value="ECO:0007669"/>
    <property type="project" value="UniProtKB-KW"/>
</dbReference>
<dbReference type="AlphaFoldDB" id="A0A445KYI3"/>
<dbReference type="Pfam" id="PF03109">
    <property type="entry name" value="ABC1"/>
    <property type="match status" value="1"/>
</dbReference>
<dbReference type="PANTHER" id="PTHR10566:SF127">
    <property type="entry name" value="ABC TRANSPORTER-LIKE PROTEIN"/>
    <property type="match status" value="1"/>
</dbReference>
<organism evidence="3 4">
    <name type="scientific">Glycine soja</name>
    <name type="common">Wild soybean</name>
    <dbReference type="NCBI Taxonomy" id="3848"/>
    <lineage>
        <taxon>Eukaryota</taxon>
        <taxon>Viridiplantae</taxon>
        <taxon>Streptophyta</taxon>
        <taxon>Embryophyta</taxon>
        <taxon>Tracheophyta</taxon>
        <taxon>Spermatophyta</taxon>
        <taxon>Magnoliopsida</taxon>
        <taxon>eudicotyledons</taxon>
        <taxon>Gunneridae</taxon>
        <taxon>Pentapetalae</taxon>
        <taxon>rosids</taxon>
        <taxon>fabids</taxon>
        <taxon>Fabales</taxon>
        <taxon>Fabaceae</taxon>
        <taxon>Papilionoideae</taxon>
        <taxon>50 kb inversion clade</taxon>
        <taxon>NPAAA clade</taxon>
        <taxon>indigoferoid/millettioid clade</taxon>
        <taxon>Phaseoleae</taxon>
        <taxon>Glycine</taxon>
        <taxon>Glycine subgen. Soja</taxon>
    </lineage>
</organism>
<dbReference type="InterPro" id="IPR011009">
    <property type="entry name" value="Kinase-like_dom_sf"/>
</dbReference>
<dbReference type="EMBL" id="QZWG01000004">
    <property type="protein sequence ID" value="RZC15990.1"/>
    <property type="molecule type" value="Genomic_DNA"/>
</dbReference>
<protein>
    <submittedName>
        <fullName evidence="3">Protein ACTIVITY OF BC1 COMPLEX KINASE 8, chloroplastic</fullName>
    </submittedName>
</protein>
<dbReference type="PANTHER" id="PTHR10566">
    <property type="entry name" value="CHAPERONE-ACTIVITY OF BC1 COMPLEX CABC1 -RELATED"/>
    <property type="match status" value="1"/>
</dbReference>
<dbReference type="GO" id="GO:0046467">
    <property type="term" value="P:membrane lipid biosynthetic process"/>
    <property type="evidence" value="ECO:0007669"/>
    <property type="project" value="TreeGrafter"/>
</dbReference>
<dbReference type="SUPFAM" id="SSF56112">
    <property type="entry name" value="Protein kinase-like (PK-like)"/>
    <property type="match status" value="1"/>
</dbReference>
<dbReference type="Gene3D" id="1.10.510.10">
    <property type="entry name" value="Transferase(Phosphotransferase) domain 1"/>
    <property type="match status" value="1"/>
</dbReference>
<dbReference type="Proteomes" id="UP000289340">
    <property type="component" value="Chromosome 4"/>
</dbReference>
<dbReference type="InterPro" id="IPR050154">
    <property type="entry name" value="UbiB_kinase"/>
</dbReference>
<accession>A0A445KYI3</accession>
<gene>
    <name evidence="3" type="ORF">D0Y65_009321</name>
</gene>
<evidence type="ECO:0000256" key="1">
    <source>
        <dbReference type="ARBA" id="ARBA00009670"/>
    </source>
</evidence>
<keyword evidence="3" id="KW-0808">Transferase</keyword>
<sequence>MILLIILGVFKKKTQEAIDRGHKKHNGQRLILSSLQVANIRMRACKGGSRAVAFCTQTYCVELHRAAALKHIVGRRLLRRVVPMSPIVFSSHHQPVKGIRCRFYQMLVEFVPFWGDSPVEIFEAVLRANLRFPTRVFCSVSPAAKDLLRRMLCKELSRRHGLALLNRVSDLMCVEVAVAPRGRWSRFKTYSMIQRTLEIWGFVITFIFKSWLNNHKFSYKGGMAEEKKTSRRNALAMWMKESIMRLGPTFIKDQLPPFPSETAIAIYEEELGSLLAGVFDHFEYEPIVAASLGPSINDSNGCSCPNWRYDCG</sequence>
<keyword evidence="3" id="KW-0418">Kinase</keyword>
<dbReference type="GO" id="GO:0016020">
    <property type="term" value="C:membrane"/>
    <property type="evidence" value="ECO:0007669"/>
    <property type="project" value="GOC"/>
</dbReference>
<dbReference type="InterPro" id="IPR004147">
    <property type="entry name" value="ABC1_dom"/>
</dbReference>
<keyword evidence="4" id="KW-1185">Reference proteome</keyword>